<comment type="caution">
    <text evidence="1">The sequence shown here is derived from an EMBL/GenBank/DDBJ whole genome shotgun (WGS) entry which is preliminary data.</text>
</comment>
<evidence type="ECO:0000313" key="1">
    <source>
        <dbReference type="EMBL" id="GAA0222799.1"/>
    </source>
</evidence>
<proteinExistence type="predicted"/>
<dbReference type="Proteomes" id="UP001500967">
    <property type="component" value="Unassembled WGS sequence"/>
</dbReference>
<keyword evidence="2" id="KW-1185">Reference proteome</keyword>
<dbReference type="EMBL" id="BAAAGX010000003">
    <property type="protein sequence ID" value="GAA0222799.1"/>
    <property type="molecule type" value="Genomic_DNA"/>
</dbReference>
<protein>
    <submittedName>
        <fullName evidence="1">Uncharacterized protein</fullName>
    </submittedName>
</protein>
<organism evidence="1 2">
    <name type="scientific">Cryptosporangium japonicum</name>
    <dbReference type="NCBI Taxonomy" id="80872"/>
    <lineage>
        <taxon>Bacteria</taxon>
        <taxon>Bacillati</taxon>
        <taxon>Actinomycetota</taxon>
        <taxon>Actinomycetes</taxon>
        <taxon>Cryptosporangiales</taxon>
        <taxon>Cryptosporangiaceae</taxon>
        <taxon>Cryptosporangium</taxon>
    </lineage>
</organism>
<sequence>MLTATTPDDIAAAGAGIRLRIVHARADRAIRSGDGPTAQRKPDAARVLAATSASYTRSKMHASTEKVAAMGQWVFDDGDRVSPGSVARAIHRKIARGRAEIWLTSTSACSLGLITDGVRARLLRRDGPHTPERVAYDQIAAGPEMPVFQRADGKEYEYPVAETIHITQAVGLISQIVMTGNLTPTAESDLFWWPPDESGPVGRN</sequence>
<name>A0ABN0TIW4_9ACTN</name>
<gene>
    <name evidence="1" type="ORF">GCM10009539_05010</name>
</gene>
<evidence type="ECO:0000313" key="2">
    <source>
        <dbReference type="Proteomes" id="UP001500967"/>
    </source>
</evidence>
<reference evidence="1 2" key="1">
    <citation type="journal article" date="2019" name="Int. J. Syst. Evol. Microbiol.">
        <title>The Global Catalogue of Microorganisms (GCM) 10K type strain sequencing project: providing services to taxonomists for standard genome sequencing and annotation.</title>
        <authorList>
            <consortium name="The Broad Institute Genomics Platform"/>
            <consortium name="The Broad Institute Genome Sequencing Center for Infectious Disease"/>
            <person name="Wu L."/>
            <person name="Ma J."/>
        </authorList>
    </citation>
    <scope>NUCLEOTIDE SEQUENCE [LARGE SCALE GENOMIC DNA]</scope>
    <source>
        <strain evidence="1 2">JCM 10425</strain>
    </source>
</reference>
<accession>A0ABN0TIW4</accession>